<reference evidence="1 2" key="1">
    <citation type="submission" date="2019-06" db="EMBL/GenBank/DDBJ databases">
        <title>Draft genome of C. phoceense Strain 272.</title>
        <authorList>
            <person name="Pacheco L.G.C."/>
            <person name="Barberis C.M."/>
            <person name="Almuzara M.N."/>
            <person name="Traglia G.M."/>
            <person name="Santos C.S."/>
            <person name="Rocha D.J.P.G."/>
            <person name="Aguiar E.R.G.R."/>
            <person name="Vay C.A."/>
        </authorList>
    </citation>
    <scope>NUCLEOTIDE SEQUENCE [LARGE SCALE GENOMIC DNA]</scope>
    <source>
        <strain evidence="1 2">272</strain>
    </source>
</reference>
<name>A0A540R5P8_9CORY</name>
<dbReference type="NCBIfam" id="NF033938">
    <property type="entry name" value="porH_2"/>
    <property type="match status" value="1"/>
</dbReference>
<evidence type="ECO:0000313" key="1">
    <source>
        <dbReference type="EMBL" id="TQE43053.1"/>
    </source>
</evidence>
<dbReference type="EMBL" id="VHIR01000013">
    <property type="protein sequence ID" value="TQE43053.1"/>
    <property type="molecule type" value="Genomic_DNA"/>
</dbReference>
<dbReference type="Proteomes" id="UP000318080">
    <property type="component" value="Unassembled WGS sequence"/>
</dbReference>
<comment type="caution">
    <text evidence="1">The sequence shown here is derived from an EMBL/GenBank/DDBJ whole genome shotgun (WGS) entry which is preliminary data.</text>
</comment>
<gene>
    <name evidence="1" type="ORF">EJK80_09275</name>
</gene>
<accession>A0A540R5P8</accession>
<sequence>MDLSFVTEQLDNFSTFGKAIHGLFTGFAKFADNMNTMINGSDALTEKTSVVFEGLSSKSEA</sequence>
<keyword evidence="2" id="KW-1185">Reference proteome</keyword>
<dbReference type="AlphaFoldDB" id="A0A540R5P8"/>
<proteinExistence type="predicted"/>
<organism evidence="1 2">
    <name type="scientific">Corynebacterium phoceense</name>
    <dbReference type="NCBI Taxonomy" id="1686286"/>
    <lineage>
        <taxon>Bacteria</taxon>
        <taxon>Bacillati</taxon>
        <taxon>Actinomycetota</taxon>
        <taxon>Actinomycetes</taxon>
        <taxon>Mycobacteriales</taxon>
        <taxon>Corynebacteriaceae</taxon>
        <taxon>Corynebacterium</taxon>
    </lineage>
</organism>
<protein>
    <submittedName>
        <fullName evidence="1">Uncharacterized protein</fullName>
    </submittedName>
</protein>
<dbReference type="RefSeq" id="WP_141629091.1">
    <property type="nucleotide sequence ID" value="NZ_VHIR01000013.1"/>
</dbReference>
<evidence type="ECO:0000313" key="2">
    <source>
        <dbReference type="Proteomes" id="UP000318080"/>
    </source>
</evidence>